<dbReference type="GO" id="GO:0005886">
    <property type="term" value="C:plasma membrane"/>
    <property type="evidence" value="ECO:0007669"/>
    <property type="project" value="UniProtKB-SubCell"/>
</dbReference>
<keyword evidence="4 7" id="KW-0812">Transmembrane</keyword>
<keyword evidence="7" id="KW-0653">Protein transport</keyword>
<keyword evidence="3" id="KW-1003">Cell membrane</keyword>
<reference evidence="9" key="1">
    <citation type="submission" date="2020-01" db="EMBL/GenBank/DDBJ databases">
        <authorList>
            <person name="Meier V. D."/>
            <person name="Meier V D."/>
        </authorList>
    </citation>
    <scope>NUCLEOTIDE SEQUENCE</scope>
    <source>
        <strain evidence="9">HLG_WM_MAG_04</strain>
    </source>
</reference>
<dbReference type="PANTHER" id="PTHR30558:SF3">
    <property type="entry name" value="BIOPOLYMER TRANSPORT PROTEIN EXBD-RELATED"/>
    <property type="match status" value="1"/>
</dbReference>
<keyword evidence="5 8" id="KW-1133">Transmembrane helix</keyword>
<comment type="subcellular location">
    <subcellularLocation>
        <location evidence="1">Cell membrane</location>
        <topology evidence="1">Single-pass membrane protein</topology>
    </subcellularLocation>
    <subcellularLocation>
        <location evidence="7">Cell membrane</location>
        <topology evidence="7">Single-pass type II membrane protein</topology>
    </subcellularLocation>
</comment>
<comment type="similarity">
    <text evidence="2 7">Belongs to the ExbD/TolR family.</text>
</comment>
<evidence type="ECO:0000256" key="8">
    <source>
        <dbReference type="SAM" id="Phobius"/>
    </source>
</evidence>
<name>A0A6S6TS23_9BACT</name>
<dbReference type="InterPro" id="IPR003400">
    <property type="entry name" value="ExbD"/>
</dbReference>
<protein>
    <submittedName>
        <fullName evidence="9">Biopolymer transport protein ExbD/TolR</fullName>
    </submittedName>
</protein>
<evidence type="ECO:0000256" key="6">
    <source>
        <dbReference type="ARBA" id="ARBA00023136"/>
    </source>
</evidence>
<evidence type="ECO:0000313" key="9">
    <source>
        <dbReference type="EMBL" id="CAA6820947.1"/>
    </source>
</evidence>
<evidence type="ECO:0000256" key="7">
    <source>
        <dbReference type="RuleBase" id="RU003879"/>
    </source>
</evidence>
<sequence length="138" mass="15645">MQSMRFRQRRTDNPTDVDVSPLIDMVFILLIFFMVTTTFVKDMKLDINRPSASSATQAESKIVRVYIDNMGEVYIDNQPVKVWAIQSKVRDLLRTATDKNVLVITDDNIPVNKLIDVVDECRMSGAKDVAVSTTKEMG</sequence>
<evidence type="ECO:0000256" key="4">
    <source>
        <dbReference type="ARBA" id="ARBA00022692"/>
    </source>
</evidence>
<dbReference type="AlphaFoldDB" id="A0A6S6TS23"/>
<accession>A0A6S6TS23</accession>
<gene>
    <name evidence="9" type="ORF">HELGO_WM9152</name>
</gene>
<dbReference type="GO" id="GO:0015031">
    <property type="term" value="P:protein transport"/>
    <property type="evidence" value="ECO:0007669"/>
    <property type="project" value="UniProtKB-KW"/>
</dbReference>
<keyword evidence="7" id="KW-0813">Transport</keyword>
<keyword evidence="6 8" id="KW-0472">Membrane</keyword>
<dbReference type="Pfam" id="PF02472">
    <property type="entry name" value="ExbD"/>
    <property type="match status" value="1"/>
</dbReference>
<dbReference type="GO" id="GO:0022857">
    <property type="term" value="F:transmembrane transporter activity"/>
    <property type="evidence" value="ECO:0007669"/>
    <property type="project" value="InterPro"/>
</dbReference>
<dbReference type="EMBL" id="CACVAX010000058">
    <property type="protein sequence ID" value="CAA6820947.1"/>
    <property type="molecule type" value="Genomic_DNA"/>
</dbReference>
<proteinExistence type="inferred from homology"/>
<evidence type="ECO:0000256" key="5">
    <source>
        <dbReference type="ARBA" id="ARBA00022989"/>
    </source>
</evidence>
<evidence type="ECO:0000256" key="3">
    <source>
        <dbReference type="ARBA" id="ARBA00022475"/>
    </source>
</evidence>
<organism evidence="9">
    <name type="scientific">uncultured Sulfurovum sp</name>
    <dbReference type="NCBI Taxonomy" id="269237"/>
    <lineage>
        <taxon>Bacteria</taxon>
        <taxon>Pseudomonadati</taxon>
        <taxon>Campylobacterota</taxon>
        <taxon>Epsilonproteobacteria</taxon>
        <taxon>Campylobacterales</taxon>
        <taxon>Sulfurovaceae</taxon>
        <taxon>Sulfurovum</taxon>
        <taxon>environmental samples</taxon>
    </lineage>
</organism>
<feature type="transmembrane region" description="Helical" evidence="8">
    <location>
        <begin position="20"/>
        <end position="40"/>
    </location>
</feature>
<dbReference type="PANTHER" id="PTHR30558">
    <property type="entry name" value="EXBD MEMBRANE COMPONENT OF PMF-DRIVEN MACROMOLECULE IMPORT SYSTEM"/>
    <property type="match status" value="1"/>
</dbReference>
<dbReference type="Gene3D" id="3.30.420.270">
    <property type="match status" value="1"/>
</dbReference>
<evidence type="ECO:0000256" key="1">
    <source>
        <dbReference type="ARBA" id="ARBA00004162"/>
    </source>
</evidence>
<evidence type="ECO:0000256" key="2">
    <source>
        <dbReference type="ARBA" id="ARBA00005811"/>
    </source>
</evidence>